<dbReference type="InterPro" id="IPR036188">
    <property type="entry name" value="FAD/NAD-bd_sf"/>
</dbReference>
<dbReference type="AlphaFoldDB" id="A0A7Y9IQM9"/>
<dbReference type="PANTHER" id="PTHR43004">
    <property type="entry name" value="TRK SYSTEM POTASSIUM UPTAKE PROTEIN"/>
    <property type="match status" value="1"/>
</dbReference>
<dbReference type="InterPro" id="IPR050641">
    <property type="entry name" value="RIFMO-like"/>
</dbReference>
<dbReference type="RefSeq" id="WP_179582198.1">
    <property type="nucleotide sequence ID" value="NZ_JACBYR010000001.1"/>
</dbReference>
<evidence type="ECO:0000256" key="3">
    <source>
        <dbReference type="ARBA" id="ARBA00022827"/>
    </source>
</evidence>
<dbReference type="EMBL" id="JACBYR010000001">
    <property type="protein sequence ID" value="NYE80768.1"/>
    <property type="molecule type" value="Genomic_DNA"/>
</dbReference>
<proteinExistence type="predicted"/>
<accession>A0A7Y9IQM9</accession>
<dbReference type="InterPro" id="IPR002938">
    <property type="entry name" value="FAD-bd"/>
</dbReference>
<keyword evidence="3" id="KW-0274">FAD</keyword>
<dbReference type="NCBIfam" id="NF004780">
    <property type="entry name" value="PRK06126.1"/>
    <property type="match status" value="1"/>
</dbReference>
<organism evidence="5 6">
    <name type="scientific">Pigmentiphaga litoralis</name>
    <dbReference type="NCBI Taxonomy" id="516702"/>
    <lineage>
        <taxon>Bacteria</taxon>
        <taxon>Pseudomonadati</taxon>
        <taxon>Pseudomonadota</taxon>
        <taxon>Betaproteobacteria</taxon>
        <taxon>Burkholderiales</taxon>
        <taxon>Alcaligenaceae</taxon>
        <taxon>Pigmentiphaga</taxon>
    </lineage>
</organism>
<feature type="domain" description="FAD-binding" evidence="4">
    <location>
        <begin position="6"/>
        <end position="370"/>
    </location>
</feature>
<name>A0A7Y9IQM9_9BURK</name>
<gene>
    <name evidence="5" type="ORF">FHW18_000039</name>
</gene>
<dbReference type="Gene3D" id="3.40.30.120">
    <property type="match status" value="1"/>
</dbReference>
<sequence length="631" mass="67069">MVPAQTEVVIIGGGPCGLMAANELGRRGVRVLLVDDKPGTAFNPQANATQARTMEHYRRLGFADEVRQQGLSPDFPTDIAYFTRYARHELARFRLPSARDATTLVKSLRGAWSAAELPHRVSQKYVEAVMRRHAESLDGVSVHYGWRMVALREYDEGVEVDLEETATRHRQTVRARYAIGADGPRSGVRQHLGIRYGGETGVQRDFMGGRMYAIYFRAPDFYKVVPHAPAWMNVSFNRDRRAFMAAVDGKGEFAFHTQLHADEHEAELTEDDAKAMLHAATGATFDVTILSRLTWTAGHCLVADALSTRRVFLAGDAAHLFTPTGGLGYNTAVEDAVNLSWKLAAVLRGQAPAALLDSYAIERRPLALRNTAYARTFADSLGLFAPAAEIEDDTAAGEAARATAGAYLSEHGRREFNIPGITFGGRYDGSPIIVSDGTAPPPDVPNDYVPTACPGGRPPHLWLDDGRSLYDTFGFDWTVLRLSDSAPNAQAFLDAAERRGVSLDVVDVEHPDARALYGADLALIRPDQIVAWRGNADTDAAGVLGQALGGAAARSQVASGAASVSAAAHPAAAASVPAATHSSTAASVSAATHSSAAASVSAATHPDAAASAFAPASAVPAHAGTPPGAMR</sequence>
<dbReference type="PANTHER" id="PTHR43004:SF19">
    <property type="entry name" value="BINDING MONOOXYGENASE, PUTATIVE (JCVI)-RELATED"/>
    <property type="match status" value="1"/>
</dbReference>
<dbReference type="Gene3D" id="3.30.9.10">
    <property type="entry name" value="D-Amino Acid Oxidase, subunit A, domain 2"/>
    <property type="match status" value="1"/>
</dbReference>
<comment type="cofactor">
    <cofactor evidence="1">
        <name>FAD</name>
        <dbReference type="ChEBI" id="CHEBI:57692"/>
    </cofactor>
</comment>
<evidence type="ECO:0000256" key="2">
    <source>
        <dbReference type="ARBA" id="ARBA00022630"/>
    </source>
</evidence>
<evidence type="ECO:0000313" key="5">
    <source>
        <dbReference type="EMBL" id="NYE80768.1"/>
    </source>
</evidence>
<reference evidence="5 6" key="1">
    <citation type="submission" date="2020-07" db="EMBL/GenBank/DDBJ databases">
        <title>Genomic Encyclopedia of Type Strains, Phase IV (KMG-V): Genome sequencing to study the core and pangenomes of soil and plant-associated prokaryotes.</title>
        <authorList>
            <person name="Whitman W."/>
        </authorList>
    </citation>
    <scope>NUCLEOTIDE SEQUENCE [LARGE SCALE GENOMIC DNA]</scope>
    <source>
        <strain evidence="5 6">SAS40</strain>
    </source>
</reference>
<dbReference type="GO" id="GO:0016709">
    <property type="term" value="F:oxidoreductase activity, acting on paired donors, with incorporation or reduction of molecular oxygen, NAD(P)H as one donor, and incorporation of one atom of oxygen"/>
    <property type="evidence" value="ECO:0007669"/>
    <property type="project" value="UniProtKB-ARBA"/>
</dbReference>
<keyword evidence="2" id="KW-0285">Flavoprotein</keyword>
<dbReference type="SUPFAM" id="SSF51905">
    <property type="entry name" value="FAD/NAD(P)-binding domain"/>
    <property type="match status" value="1"/>
</dbReference>
<dbReference type="Proteomes" id="UP000542125">
    <property type="component" value="Unassembled WGS sequence"/>
</dbReference>
<evidence type="ECO:0000313" key="6">
    <source>
        <dbReference type="Proteomes" id="UP000542125"/>
    </source>
</evidence>
<dbReference type="Pfam" id="PF21274">
    <property type="entry name" value="Rng_hyd_C"/>
    <property type="match status" value="1"/>
</dbReference>
<dbReference type="Gene3D" id="3.50.50.60">
    <property type="entry name" value="FAD/NAD(P)-binding domain"/>
    <property type="match status" value="1"/>
</dbReference>
<protein>
    <submittedName>
        <fullName evidence="5">2-polyprenyl-6-methoxyphenol hydroxylase-like FAD-dependent oxidoreductase</fullName>
    </submittedName>
</protein>
<keyword evidence="6" id="KW-1185">Reference proteome</keyword>
<evidence type="ECO:0000256" key="1">
    <source>
        <dbReference type="ARBA" id="ARBA00001974"/>
    </source>
</evidence>
<dbReference type="GO" id="GO:0071949">
    <property type="term" value="F:FAD binding"/>
    <property type="evidence" value="ECO:0007669"/>
    <property type="project" value="InterPro"/>
</dbReference>
<dbReference type="PRINTS" id="PR00420">
    <property type="entry name" value="RNGMNOXGNASE"/>
</dbReference>
<evidence type="ECO:0000259" key="4">
    <source>
        <dbReference type="Pfam" id="PF01494"/>
    </source>
</evidence>
<dbReference type="Pfam" id="PF01494">
    <property type="entry name" value="FAD_binding_3"/>
    <property type="match status" value="1"/>
</dbReference>
<comment type="caution">
    <text evidence="5">The sequence shown here is derived from an EMBL/GenBank/DDBJ whole genome shotgun (WGS) entry which is preliminary data.</text>
</comment>